<sequence length="335" mass="37164">MWLWIPTVIFVILLACRIYYRGQSGVCRSTRRLDGKTAIVTGSSSGIGKETARDLAKRGARVILACRNVQKAQRVADDIINTTGNSNVVVKKVDTSDLSSVRNFAKEIIDTEKALHILVNNAGILGPDKKEFTKDGLELTMATNHFGHFLLTNMLLGLLKSSAPSRVVTVSSLAHKWVKSDLDDINYERQAYDGSLNVYAQTKLCNVLFTVELADRLRGTGVTANCAHPGVVTTQIASNKKDRFNIRKILFHPLIYIFKGEELGAQTTNFLAVAEDVEHVSGEYFVDCQIAATSLIAKDRAVARKLWDESERLVNLTSEDLEYKGNTENQEDIEQ</sequence>
<evidence type="ECO:0000256" key="2">
    <source>
        <dbReference type="SAM" id="SignalP"/>
    </source>
</evidence>
<dbReference type="GO" id="GO:0016491">
    <property type="term" value="F:oxidoreductase activity"/>
    <property type="evidence" value="ECO:0007669"/>
    <property type="project" value="UniProtKB-KW"/>
</dbReference>
<keyword evidence="1" id="KW-0560">Oxidoreductase</keyword>
<dbReference type="InterPro" id="IPR002347">
    <property type="entry name" value="SDR_fam"/>
</dbReference>
<evidence type="ECO:0000313" key="3">
    <source>
        <dbReference type="EMBL" id="KAK7086168.1"/>
    </source>
</evidence>
<comment type="caution">
    <text evidence="3">The sequence shown here is derived from an EMBL/GenBank/DDBJ whole genome shotgun (WGS) entry which is preliminary data.</text>
</comment>
<keyword evidence="2" id="KW-0732">Signal</keyword>
<dbReference type="Gene3D" id="3.40.50.720">
    <property type="entry name" value="NAD(P)-binding Rossmann-like Domain"/>
    <property type="match status" value="1"/>
</dbReference>
<gene>
    <name evidence="3" type="ORF">SK128_025587</name>
</gene>
<name>A0AAN9AEQ1_HALRR</name>
<dbReference type="Pfam" id="PF00106">
    <property type="entry name" value="adh_short"/>
    <property type="match status" value="1"/>
</dbReference>
<reference evidence="3 4" key="1">
    <citation type="submission" date="2023-11" db="EMBL/GenBank/DDBJ databases">
        <title>Halocaridina rubra genome assembly.</title>
        <authorList>
            <person name="Smith C."/>
        </authorList>
    </citation>
    <scope>NUCLEOTIDE SEQUENCE [LARGE SCALE GENOMIC DNA]</scope>
    <source>
        <strain evidence="3">EP-1</strain>
        <tissue evidence="3">Whole</tissue>
    </source>
</reference>
<dbReference type="PANTHER" id="PTHR43157:SF31">
    <property type="entry name" value="PHOSPHATIDYLINOSITOL-GLYCAN BIOSYNTHESIS CLASS F PROTEIN"/>
    <property type="match status" value="1"/>
</dbReference>
<evidence type="ECO:0008006" key="5">
    <source>
        <dbReference type="Google" id="ProtNLM"/>
    </source>
</evidence>
<accession>A0AAN9AEQ1</accession>
<dbReference type="AlphaFoldDB" id="A0AAN9AEQ1"/>
<dbReference type="CDD" id="cd05327">
    <property type="entry name" value="retinol-DH_like_SDR_c_like"/>
    <property type="match status" value="1"/>
</dbReference>
<dbReference type="PRINTS" id="PR00081">
    <property type="entry name" value="GDHRDH"/>
</dbReference>
<protein>
    <recommendedName>
        <fullName evidence="5">Retinol dehydrogenase 13</fullName>
    </recommendedName>
</protein>
<dbReference type="SUPFAM" id="SSF51735">
    <property type="entry name" value="NAD(P)-binding Rossmann-fold domains"/>
    <property type="match status" value="1"/>
</dbReference>
<keyword evidence="4" id="KW-1185">Reference proteome</keyword>
<evidence type="ECO:0000256" key="1">
    <source>
        <dbReference type="ARBA" id="ARBA00023002"/>
    </source>
</evidence>
<proteinExistence type="predicted"/>
<dbReference type="Proteomes" id="UP001381693">
    <property type="component" value="Unassembled WGS sequence"/>
</dbReference>
<dbReference type="InterPro" id="IPR036291">
    <property type="entry name" value="NAD(P)-bd_dom_sf"/>
</dbReference>
<dbReference type="PANTHER" id="PTHR43157">
    <property type="entry name" value="PHOSPHATIDYLINOSITOL-GLYCAN BIOSYNTHESIS CLASS F PROTEIN-RELATED"/>
    <property type="match status" value="1"/>
</dbReference>
<organism evidence="3 4">
    <name type="scientific">Halocaridina rubra</name>
    <name type="common">Hawaiian red shrimp</name>
    <dbReference type="NCBI Taxonomy" id="373956"/>
    <lineage>
        <taxon>Eukaryota</taxon>
        <taxon>Metazoa</taxon>
        <taxon>Ecdysozoa</taxon>
        <taxon>Arthropoda</taxon>
        <taxon>Crustacea</taxon>
        <taxon>Multicrustacea</taxon>
        <taxon>Malacostraca</taxon>
        <taxon>Eumalacostraca</taxon>
        <taxon>Eucarida</taxon>
        <taxon>Decapoda</taxon>
        <taxon>Pleocyemata</taxon>
        <taxon>Caridea</taxon>
        <taxon>Atyoidea</taxon>
        <taxon>Atyidae</taxon>
        <taxon>Halocaridina</taxon>
    </lineage>
</organism>
<feature type="signal peptide" evidence="2">
    <location>
        <begin position="1"/>
        <end position="22"/>
    </location>
</feature>
<evidence type="ECO:0000313" key="4">
    <source>
        <dbReference type="Proteomes" id="UP001381693"/>
    </source>
</evidence>
<feature type="chain" id="PRO_5042866390" description="Retinol dehydrogenase 13" evidence="2">
    <location>
        <begin position="23"/>
        <end position="335"/>
    </location>
</feature>
<dbReference type="EMBL" id="JAXCGZ010000323">
    <property type="protein sequence ID" value="KAK7086168.1"/>
    <property type="molecule type" value="Genomic_DNA"/>
</dbReference>